<evidence type="ECO:0000256" key="5">
    <source>
        <dbReference type="ARBA" id="ARBA00022842"/>
    </source>
</evidence>
<dbReference type="InterPro" id="IPR008949">
    <property type="entry name" value="Isoprenoid_synthase_dom_sf"/>
</dbReference>
<organism evidence="13 14">
    <name type="scientific">Rugamonas fusca</name>
    <dbReference type="NCBI Taxonomy" id="2758568"/>
    <lineage>
        <taxon>Bacteria</taxon>
        <taxon>Pseudomonadati</taxon>
        <taxon>Pseudomonadota</taxon>
        <taxon>Betaproteobacteria</taxon>
        <taxon>Burkholderiales</taxon>
        <taxon>Oxalobacteraceae</taxon>
        <taxon>Telluria group</taxon>
        <taxon>Rugamonas</taxon>
    </lineage>
</organism>
<evidence type="ECO:0000256" key="10">
    <source>
        <dbReference type="ARBA" id="ARBA00079637"/>
    </source>
</evidence>
<evidence type="ECO:0000256" key="3">
    <source>
        <dbReference type="ARBA" id="ARBA00022679"/>
    </source>
</evidence>
<dbReference type="Gene3D" id="1.10.600.10">
    <property type="entry name" value="Farnesyl Diphosphate Synthase"/>
    <property type="match status" value="1"/>
</dbReference>
<gene>
    <name evidence="13" type="primary">ispB</name>
    <name evidence="13" type="ORF">H3H36_18340</name>
</gene>
<accession>A0A7W2EJY5</accession>
<dbReference type="Proteomes" id="UP000566711">
    <property type="component" value="Unassembled WGS sequence"/>
</dbReference>
<comment type="function">
    <text evidence="7">Supplies octaprenyl diphosphate, the precursor for the side chain of the isoprenoid quinones ubiquinone and menaquinone.</text>
</comment>
<evidence type="ECO:0000256" key="1">
    <source>
        <dbReference type="ARBA" id="ARBA00001946"/>
    </source>
</evidence>
<dbReference type="SUPFAM" id="SSF48576">
    <property type="entry name" value="Terpenoid synthases"/>
    <property type="match status" value="1"/>
</dbReference>
<dbReference type="EC" id="2.5.1.90" evidence="8"/>
<keyword evidence="4" id="KW-0479">Metal-binding</keyword>
<dbReference type="GO" id="GO:0046872">
    <property type="term" value="F:metal ion binding"/>
    <property type="evidence" value="ECO:0007669"/>
    <property type="project" value="UniProtKB-KW"/>
</dbReference>
<evidence type="ECO:0000256" key="8">
    <source>
        <dbReference type="ARBA" id="ARBA00066511"/>
    </source>
</evidence>
<dbReference type="FunFam" id="1.10.600.10:FF:000002">
    <property type="entry name" value="Octaprenyl diphosphate synthase"/>
    <property type="match status" value="1"/>
</dbReference>
<dbReference type="EMBL" id="JACEZS010000016">
    <property type="protein sequence ID" value="MBA5607320.1"/>
    <property type="molecule type" value="Genomic_DNA"/>
</dbReference>
<keyword evidence="14" id="KW-1185">Reference proteome</keyword>
<evidence type="ECO:0000256" key="6">
    <source>
        <dbReference type="ARBA" id="ARBA00051506"/>
    </source>
</evidence>
<dbReference type="PROSITE" id="PS00723">
    <property type="entry name" value="POLYPRENYL_SYNTHASE_1"/>
    <property type="match status" value="1"/>
</dbReference>
<keyword evidence="3 12" id="KW-0808">Transferase</keyword>
<dbReference type="Pfam" id="PF00348">
    <property type="entry name" value="polyprenyl_synt"/>
    <property type="match status" value="1"/>
</dbReference>
<dbReference type="InterPro" id="IPR033749">
    <property type="entry name" value="Polyprenyl_synt_CS"/>
</dbReference>
<keyword evidence="5" id="KW-0460">Magnesium</keyword>
<dbReference type="AlphaFoldDB" id="A0A7W2EJY5"/>
<sequence length="351" mass="38139">MPLGARPCRIIAAPYTVHRRFALSDATQHTKQNTIAQTIAADMDAVNTVIRQKLHSEVSLVNQIAEYIISAGGKRIRPVLVLLVANAYAYQGRAHHELAAVVEFIHTATLLHDDVVDESSLRRGRATANALFGNAASVLVGDFLYSRAFQMMVGLNNMRVMQILSDATNVIAEGEVLQLLNMHDPDVNEERYLQVIRSKTAKLFEAAAELGALVSGATDAQIAAAGEYGRSLGTAFQLIDDVLDYAGDAGEIGKNVGDDLREGKPTLPLIYLMENGTEEQRALVRSCIEQGDEQHFDTILAAITTSGALEYTRQQAVTASQRAADAIADLPDSVYKQSLLQLAHFAVDRTH</sequence>
<dbReference type="PANTHER" id="PTHR12001">
    <property type="entry name" value="GERANYLGERANYL PYROPHOSPHATE SYNTHASE"/>
    <property type="match status" value="1"/>
</dbReference>
<evidence type="ECO:0000256" key="9">
    <source>
        <dbReference type="ARBA" id="ARBA00072473"/>
    </source>
</evidence>
<evidence type="ECO:0000313" key="13">
    <source>
        <dbReference type="EMBL" id="MBA5607320.1"/>
    </source>
</evidence>
<dbReference type="NCBIfam" id="NF008140">
    <property type="entry name" value="PRK10888.1"/>
    <property type="match status" value="1"/>
</dbReference>
<evidence type="ECO:0000256" key="11">
    <source>
        <dbReference type="ARBA" id="ARBA00083124"/>
    </source>
</evidence>
<dbReference type="SFLD" id="SFLDS00005">
    <property type="entry name" value="Isoprenoid_Synthase_Type_I"/>
    <property type="match status" value="1"/>
</dbReference>
<dbReference type="InterPro" id="IPR000092">
    <property type="entry name" value="Polyprenyl_synt"/>
</dbReference>
<dbReference type="GO" id="GO:0106350">
    <property type="term" value="F:all-trans-octaprenyl-diphosphate synthase activity"/>
    <property type="evidence" value="ECO:0007669"/>
    <property type="project" value="UniProtKB-EC"/>
</dbReference>
<protein>
    <recommendedName>
        <fullName evidence="9">Octaprenyl diphosphate synthase</fullName>
        <ecNumber evidence="8">2.5.1.90</ecNumber>
    </recommendedName>
    <alternativeName>
        <fullName evidence="11">All-trans-octaprenyl-diphosphate synthase</fullName>
    </alternativeName>
    <alternativeName>
        <fullName evidence="10">Octaprenyl pyrophosphate synthase</fullName>
    </alternativeName>
</protein>
<comment type="caution">
    <text evidence="13">The sequence shown here is derived from an EMBL/GenBank/DDBJ whole genome shotgun (WGS) entry which is preliminary data.</text>
</comment>
<dbReference type="GO" id="GO:0008299">
    <property type="term" value="P:isoprenoid biosynthetic process"/>
    <property type="evidence" value="ECO:0007669"/>
    <property type="project" value="InterPro"/>
</dbReference>
<evidence type="ECO:0000256" key="12">
    <source>
        <dbReference type="RuleBase" id="RU004466"/>
    </source>
</evidence>
<reference evidence="13 14" key="1">
    <citation type="submission" date="2020-07" db="EMBL/GenBank/DDBJ databases">
        <title>Novel species isolated from subtropical streams in China.</title>
        <authorList>
            <person name="Lu H."/>
        </authorList>
    </citation>
    <scope>NUCLEOTIDE SEQUENCE [LARGE SCALE GENOMIC DNA]</scope>
    <source>
        <strain evidence="13 14">FT3S</strain>
    </source>
</reference>
<evidence type="ECO:0000256" key="7">
    <source>
        <dbReference type="ARBA" id="ARBA00055029"/>
    </source>
</evidence>
<dbReference type="CDD" id="cd00685">
    <property type="entry name" value="Trans_IPPS_HT"/>
    <property type="match status" value="1"/>
</dbReference>
<dbReference type="PANTHER" id="PTHR12001:SF69">
    <property type="entry name" value="ALL TRANS-POLYPRENYL-DIPHOSPHATE SYNTHASE PDSS1"/>
    <property type="match status" value="1"/>
</dbReference>
<evidence type="ECO:0000256" key="2">
    <source>
        <dbReference type="ARBA" id="ARBA00006706"/>
    </source>
</evidence>
<name>A0A7W2EJY5_9BURK</name>
<evidence type="ECO:0000313" key="14">
    <source>
        <dbReference type="Proteomes" id="UP000566711"/>
    </source>
</evidence>
<evidence type="ECO:0000256" key="4">
    <source>
        <dbReference type="ARBA" id="ARBA00022723"/>
    </source>
</evidence>
<comment type="catalytic activity">
    <reaction evidence="6">
        <text>5 isopentenyl diphosphate + (2E,6E)-farnesyl diphosphate = all-trans-octaprenyl diphosphate + 5 diphosphate</text>
        <dbReference type="Rhea" id="RHEA:27798"/>
        <dbReference type="ChEBI" id="CHEBI:33019"/>
        <dbReference type="ChEBI" id="CHEBI:57711"/>
        <dbReference type="ChEBI" id="CHEBI:128769"/>
        <dbReference type="ChEBI" id="CHEBI:175763"/>
        <dbReference type="EC" id="2.5.1.90"/>
    </reaction>
</comment>
<dbReference type="PROSITE" id="PS00444">
    <property type="entry name" value="POLYPRENYL_SYNTHASE_2"/>
    <property type="match status" value="1"/>
</dbReference>
<proteinExistence type="inferred from homology"/>
<comment type="similarity">
    <text evidence="2 12">Belongs to the FPP/GGPP synthase family.</text>
</comment>
<comment type="cofactor">
    <cofactor evidence="1">
        <name>Mg(2+)</name>
        <dbReference type="ChEBI" id="CHEBI:18420"/>
    </cofactor>
</comment>